<dbReference type="Pfam" id="PF00324">
    <property type="entry name" value="AA_permease"/>
    <property type="match status" value="1"/>
</dbReference>
<dbReference type="AlphaFoldDB" id="A0A9P6WBK1"/>
<dbReference type="Proteomes" id="UP000750334">
    <property type="component" value="Unassembled WGS sequence"/>
</dbReference>
<keyword evidence="4 8" id="KW-0812">Transmembrane</keyword>
<keyword evidence="5" id="KW-0029">Amino-acid transport</keyword>
<gene>
    <name evidence="10" type="ORF">C6P45_003570</name>
</gene>
<feature type="transmembrane region" description="Helical" evidence="8">
    <location>
        <begin position="104"/>
        <end position="122"/>
    </location>
</feature>
<evidence type="ECO:0000256" key="2">
    <source>
        <dbReference type="ARBA" id="ARBA00006983"/>
    </source>
</evidence>
<organism evidence="10 11">
    <name type="scientific">Maudiozyma exigua</name>
    <name type="common">Yeast</name>
    <name type="synonym">Kazachstania exigua</name>
    <dbReference type="NCBI Taxonomy" id="34358"/>
    <lineage>
        <taxon>Eukaryota</taxon>
        <taxon>Fungi</taxon>
        <taxon>Dikarya</taxon>
        <taxon>Ascomycota</taxon>
        <taxon>Saccharomycotina</taxon>
        <taxon>Saccharomycetes</taxon>
        <taxon>Saccharomycetales</taxon>
        <taxon>Saccharomycetaceae</taxon>
        <taxon>Maudiozyma</taxon>
    </lineage>
</organism>
<sequence length="199" mass="22526">MSQTPPLYEEEEIIHLSQENGKWEEYKDKNHIYDLNDSVNTTAEPLPDNLANIDEEDPEGHIREDLQRALKPRHVSLISIAGIIGTGLYLSTSKSLATGGPASLFMNYTIMGIVVYLTMLSLGEMSTFMPISGSFVSYAKKFGSESFAMALMWNYWFNDAVSVASDLTALQLVMDYWKTSDKGFHIGQLRYFSGFWYYV</sequence>
<keyword evidence="6 8" id="KW-1133">Transmembrane helix</keyword>
<dbReference type="InterPro" id="IPR050524">
    <property type="entry name" value="APC_YAT"/>
</dbReference>
<dbReference type="EMBL" id="PUHR01000038">
    <property type="protein sequence ID" value="KAG0669580.1"/>
    <property type="molecule type" value="Genomic_DNA"/>
</dbReference>
<evidence type="ECO:0000256" key="8">
    <source>
        <dbReference type="SAM" id="Phobius"/>
    </source>
</evidence>
<dbReference type="PANTHER" id="PTHR43341">
    <property type="entry name" value="AMINO ACID PERMEASE"/>
    <property type="match status" value="1"/>
</dbReference>
<keyword evidence="3" id="KW-0813">Transport</keyword>
<evidence type="ECO:0000256" key="5">
    <source>
        <dbReference type="ARBA" id="ARBA00022970"/>
    </source>
</evidence>
<dbReference type="PROSITE" id="PS00218">
    <property type="entry name" value="AMINO_ACID_PERMEASE_1"/>
    <property type="match status" value="1"/>
</dbReference>
<keyword evidence="11" id="KW-1185">Reference proteome</keyword>
<comment type="similarity">
    <text evidence="2">Belongs to the amino acid-polyamine-organocation (APC) superfamily. YAT (TC 2.A.3.10) family.</text>
</comment>
<dbReference type="Gene3D" id="1.20.1740.10">
    <property type="entry name" value="Amino acid/polyamine transporter I"/>
    <property type="match status" value="1"/>
</dbReference>
<dbReference type="OrthoDB" id="3900342at2759"/>
<dbReference type="InterPro" id="IPR004841">
    <property type="entry name" value="AA-permease/SLC12A_dom"/>
</dbReference>
<comment type="subcellular location">
    <subcellularLocation>
        <location evidence="1">Membrane</location>
        <topology evidence="1">Multi-pass membrane protein</topology>
    </subcellularLocation>
</comment>
<dbReference type="GO" id="GO:0015171">
    <property type="term" value="F:amino acid transmembrane transporter activity"/>
    <property type="evidence" value="ECO:0007669"/>
    <property type="project" value="TreeGrafter"/>
</dbReference>
<feature type="transmembrane region" description="Helical" evidence="8">
    <location>
        <begin position="75"/>
        <end position="92"/>
    </location>
</feature>
<evidence type="ECO:0000259" key="9">
    <source>
        <dbReference type="Pfam" id="PF00324"/>
    </source>
</evidence>
<dbReference type="GO" id="GO:0016020">
    <property type="term" value="C:membrane"/>
    <property type="evidence" value="ECO:0007669"/>
    <property type="project" value="UniProtKB-SubCell"/>
</dbReference>
<dbReference type="PANTHER" id="PTHR43341:SF3">
    <property type="entry name" value="AMINO-ACID PERMEASE PB1C11.02-RELATED"/>
    <property type="match status" value="1"/>
</dbReference>
<evidence type="ECO:0000256" key="6">
    <source>
        <dbReference type="ARBA" id="ARBA00022989"/>
    </source>
</evidence>
<evidence type="ECO:0000256" key="1">
    <source>
        <dbReference type="ARBA" id="ARBA00004141"/>
    </source>
</evidence>
<proteinExistence type="inferred from homology"/>
<keyword evidence="7 8" id="KW-0472">Membrane</keyword>
<name>A0A9P6WBK1_MAUEX</name>
<evidence type="ECO:0000256" key="7">
    <source>
        <dbReference type="ARBA" id="ARBA00023136"/>
    </source>
</evidence>
<dbReference type="InterPro" id="IPR004840">
    <property type="entry name" value="Amino_acid_permease_CS"/>
</dbReference>
<reference evidence="10 11" key="1">
    <citation type="submission" date="2020-11" db="EMBL/GenBank/DDBJ databases">
        <title>Kefir isolates.</title>
        <authorList>
            <person name="Marcisauskas S."/>
            <person name="Kim Y."/>
            <person name="Blasche S."/>
        </authorList>
    </citation>
    <scope>NUCLEOTIDE SEQUENCE [LARGE SCALE GENOMIC DNA]</scope>
    <source>
        <strain evidence="10 11">OG2</strain>
    </source>
</reference>
<evidence type="ECO:0000313" key="10">
    <source>
        <dbReference type="EMBL" id="KAG0669580.1"/>
    </source>
</evidence>
<evidence type="ECO:0000256" key="3">
    <source>
        <dbReference type="ARBA" id="ARBA00022448"/>
    </source>
</evidence>
<protein>
    <recommendedName>
        <fullName evidence="9">Amino acid permease/ SLC12A domain-containing protein</fullName>
    </recommendedName>
</protein>
<evidence type="ECO:0000313" key="11">
    <source>
        <dbReference type="Proteomes" id="UP000750334"/>
    </source>
</evidence>
<accession>A0A9P6WBK1</accession>
<feature type="domain" description="Amino acid permease/ SLC12A" evidence="9">
    <location>
        <begin position="74"/>
        <end position="181"/>
    </location>
</feature>
<comment type="caution">
    <text evidence="10">The sequence shown here is derived from an EMBL/GenBank/DDBJ whole genome shotgun (WGS) entry which is preliminary data.</text>
</comment>
<evidence type="ECO:0000256" key="4">
    <source>
        <dbReference type="ARBA" id="ARBA00022692"/>
    </source>
</evidence>